<comment type="caution">
    <text evidence="9">Lacks conserved residue(s) required for the propagation of feature annotation.</text>
</comment>
<feature type="active site" description="Proton acceptor" evidence="9">
    <location>
        <position position="270"/>
    </location>
</feature>
<feature type="binding site" evidence="9">
    <location>
        <position position="303"/>
    </location>
    <ligand>
        <name>K(+)</name>
        <dbReference type="ChEBI" id="CHEBI:29103"/>
    </ligand>
</feature>
<evidence type="ECO:0000256" key="2">
    <source>
        <dbReference type="ARBA" id="ARBA00022723"/>
    </source>
</evidence>
<comment type="catalytic activity">
    <reaction evidence="9">
        <text>D-ribose + ATP = D-ribose 5-phosphate + ADP + H(+)</text>
        <dbReference type="Rhea" id="RHEA:13697"/>
        <dbReference type="ChEBI" id="CHEBI:15378"/>
        <dbReference type="ChEBI" id="CHEBI:30616"/>
        <dbReference type="ChEBI" id="CHEBI:47013"/>
        <dbReference type="ChEBI" id="CHEBI:78346"/>
        <dbReference type="ChEBI" id="CHEBI:456216"/>
        <dbReference type="EC" id="2.7.1.15"/>
    </reaction>
</comment>
<comment type="pathway">
    <text evidence="9">Carbohydrate metabolism; D-ribose degradation; D-ribose 5-phosphate from beta-D-ribopyranose: step 2/2.</text>
</comment>
<comment type="activity regulation">
    <text evidence="9">Activated by a monovalent cation that binds near, but not in, the active site. The most likely occupant of the site in vivo is potassium. Ion binding induces a conformational change that may alter substrate affinity.</text>
</comment>
<evidence type="ECO:0000313" key="13">
    <source>
        <dbReference type="EMBL" id="STO16411.1"/>
    </source>
</evidence>
<evidence type="ECO:0000256" key="9">
    <source>
        <dbReference type="HAMAP-Rule" id="MF_01987"/>
    </source>
</evidence>
<keyword evidence="4 9" id="KW-0418">Kinase</keyword>
<proteinExistence type="inferred from homology"/>
<dbReference type="EMBL" id="JABCUV010000005">
    <property type="protein sequence ID" value="NMW93227.1"/>
    <property type="molecule type" value="Genomic_DNA"/>
</dbReference>
<dbReference type="PRINTS" id="PR00990">
    <property type="entry name" value="RIBOKINASE"/>
</dbReference>
<feature type="domain" description="Carbohydrate kinase PfkB" evidence="10">
    <location>
        <begin position="23"/>
        <end position="310"/>
    </location>
</feature>
<dbReference type="GeneID" id="61168945"/>
<dbReference type="OrthoDB" id="9775849at2"/>
<evidence type="ECO:0000256" key="4">
    <source>
        <dbReference type="ARBA" id="ARBA00022777"/>
    </source>
</evidence>
<feature type="binding site" evidence="9">
    <location>
        <begin position="59"/>
        <end position="63"/>
    </location>
    <ligand>
        <name>substrate</name>
    </ligand>
</feature>
<keyword evidence="7 9" id="KW-0630">Potassium</keyword>
<organism evidence="13 14">
    <name type="scientific">Mobiluncus mulieris</name>
    <dbReference type="NCBI Taxonomy" id="2052"/>
    <lineage>
        <taxon>Bacteria</taxon>
        <taxon>Bacillati</taxon>
        <taxon>Actinomycetota</taxon>
        <taxon>Actinomycetes</taxon>
        <taxon>Actinomycetales</taxon>
        <taxon>Actinomycetaceae</taxon>
        <taxon>Mobiluncus</taxon>
    </lineage>
</organism>
<dbReference type="HAMAP" id="MF_01987">
    <property type="entry name" value="Ribokinase"/>
    <property type="match status" value="1"/>
</dbReference>
<reference evidence="15 16" key="2">
    <citation type="submission" date="2020-04" db="EMBL/GenBank/DDBJ databases">
        <title>Antimicrobial susceptibility and clonality of vaginal-derived multi-drug resistant Mobiluncus isolates in China.</title>
        <authorList>
            <person name="Zhang X."/>
        </authorList>
    </citation>
    <scope>NUCLEOTIDE SEQUENCE [LARGE SCALE GENOMIC DNA]</scope>
    <source>
        <strain evidence="12 15">12</strain>
        <strain evidence="11 16">7</strain>
    </source>
</reference>
<accession>A0A2J9KN37</accession>
<keyword evidence="1 9" id="KW-0808">Transferase</keyword>
<dbReference type="EC" id="2.7.1.15" evidence="9"/>
<keyword evidence="8 9" id="KW-0119">Carbohydrate metabolism</keyword>
<evidence type="ECO:0000313" key="11">
    <source>
        <dbReference type="EMBL" id="NMW93227.1"/>
    </source>
</evidence>
<comment type="subunit">
    <text evidence="9">Homodimer.</text>
</comment>
<sequence>MTDIQNQKTTAREVLAALGHGERVAVVGSINADLTVETEQLPCPGETVVGGPLETLPGGKSANQAVTCALLGTATSFIGALGDDAHGDLLYQSLRRAGVDTAGVSRVNQPSGSTLITVDSHGENTIVYSAGANATLNAASVAAQTEIIRGAQVLGLCLESPLEAVAAAATIAREAGVTMALNFSPITKVPDSLLRLVDVLIVNEHELAVLAGRPLDSGDAAGLRAALSDLGFERAVLTLGADGALVLEGGEFVSVPPFAVAAVDTTGCGDAFMGSLLAAVAAGEPLSRGACLASAVAGVAALRKGAQASYRNAREVREFLDFS</sequence>
<evidence type="ECO:0000256" key="8">
    <source>
        <dbReference type="ARBA" id="ARBA00023277"/>
    </source>
</evidence>
<dbReference type="RefSeq" id="WP_004013648.1">
    <property type="nucleotide sequence ID" value="NZ_CAMPNB010000016.1"/>
</dbReference>
<dbReference type="Gene3D" id="3.40.1190.20">
    <property type="match status" value="1"/>
</dbReference>
<feature type="binding site" evidence="9">
    <location>
        <begin position="31"/>
        <end position="33"/>
    </location>
    <ligand>
        <name>substrate</name>
    </ligand>
</feature>
<dbReference type="EMBL" id="UGGQ01000006">
    <property type="protein sequence ID" value="STO16411.1"/>
    <property type="molecule type" value="Genomic_DNA"/>
</dbReference>
<feature type="binding site" evidence="9">
    <location>
        <position position="159"/>
    </location>
    <ligand>
        <name>substrate</name>
    </ligand>
</feature>
<dbReference type="InterPro" id="IPR029056">
    <property type="entry name" value="Ribokinase-like"/>
</dbReference>
<comment type="similarity">
    <text evidence="9">Belongs to the carbohydrate kinase PfkB family. Ribokinase subfamily.</text>
</comment>
<evidence type="ECO:0000313" key="14">
    <source>
        <dbReference type="Proteomes" id="UP000255284"/>
    </source>
</evidence>
<protein>
    <recommendedName>
        <fullName evidence="9">Ribokinase</fullName>
        <shortName evidence="9">RK</shortName>
        <ecNumber evidence="9">2.7.1.15</ecNumber>
    </recommendedName>
</protein>
<dbReference type="Proteomes" id="UP000575397">
    <property type="component" value="Unassembled WGS sequence"/>
</dbReference>
<feature type="binding site" evidence="9">
    <location>
        <position position="203"/>
    </location>
    <ligand>
        <name>ATP</name>
        <dbReference type="ChEBI" id="CHEBI:30616"/>
    </ligand>
</feature>
<dbReference type="InterPro" id="IPR011877">
    <property type="entry name" value="Ribokinase"/>
</dbReference>
<dbReference type="AlphaFoldDB" id="A0A2J9KN37"/>
<evidence type="ECO:0000256" key="5">
    <source>
        <dbReference type="ARBA" id="ARBA00022840"/>
    </source>
</evidence>
<feature type="binding site" evidence="9">
    <location>
        <begin position="238"/>
        <end position="243"/>
    </location>
    <ligand>
        <name>ATP</name>
        <dbReference type="ChEBI" id="CHEBI:30616"/>
    </ligand>
</feature>
<feature type="binding site" evidence="9">
    <location>
        <position position="309"/>
    </location>
    <ligand>
        <name>K(+)</name>
        <dbReference type="ChEBI" id="CHEBI:29103"/>
    </ligand>
</feature>
<evidence type="ECO:0000259" key="10">
    <source>
        <dbReference type="Pfam" id="PF00294"/>
    </source>
</evidence>
<dbReference type="InterPro" id="IPR002139">
    <property type="entry name" value="Ribo/fructo_kinase"/>
</dbReference>
<keyword evidence="2 9" id="KW-0479">Metal-binding</keyword>
<name>A0A2J9KN37_9ACTO</name>
<feature type="binding site" evidence="9">
    <location>
        <position position="270"/>
    </location>
    <ligand>
        <name>substrate</name>
    </ligand>
</feature>
<feature type="binding site" evidence="9">
    <location>
        <begin position="269"/>
        <end position="270"/>
    </location>
    <ligand>
        <name>ATP</name>
        <dbReference type="ChEBI" id="CHEBI:30616"/>
    </ligand>
</feature>
<evidence type="ECO:0000313" key="16">
    <source>
        <dbReference type="Proteomes" id="UP000582487"/>
    </source>
</evidence>
<comment type="caution">
    <text evidence="13">The sequence shown here is derived from an EMBL/GenBank/DDBJ whole genome shotgun (WGS) entry which is preliminary data.</text>
</comment>
<dbReference type="GO" id="GO:0019303">
    <property type="term" value="P:D-ribose catabolic process"/>
    <property type="evidence" value="ECO:0007669"/>
    <property type="project" value="UniProtKB-UniRule"/>
</dbReference>
<gene>
    <name evidence="9 13" type="primary">rbsK</name>
    <name evidence="11" type="ORF">HHJ74_05885</name>
    <name evidence="12" type="ORF">HHJ77_03135</name>
    <name evidence="13" type="ORF">NCTC11819_00978</name>
</gene>
<evidence type="ECO:0000256" key="6">
    <source>
        <dbReference type="ARBA" id="ARBA00022842"/>
    </source>
</evidence>
<evidence type="ECO:0000313" key="12">
    <source>
        <dbReference type="EMBL" id="NMX02953.1"/>
    </source>
</evidence>
<feature type="binding site" evidence="9">
    <location>
        <position position="266"/>
    </location>
    <ligand>
        <name>K(+)</name>
        <dbReference type="ChEBI" id="CHEBI:29103"/>
    </ligand>
</feature>
<dbReference type="GO" id="GO:0005829">
    <property type="term" value="C:cytosol"/>
    <property type="evidence" value="ECO:0007669"/>
    <property type="project" value="TreeGrafter"/>
</dbReference>
<keyword evidence="3 9" id="KW-0547">Nucleotide-binding</keyword>
<dbReference type="GO" id="GO:0005524">
    <property type="term" value="F:ATP binding"/>
    <property type="evidence" value="ECO:0007669"/>
    <property type="project" value="UniProtKB-UniRule"/>
</dbReference>
<evidence type="ECO:0000313" key="15">
    <source>
        <dbReference type="Proteomes" id="UP000575397"/>
    </source>
</evidence>
<feature type="binding site" evidence="9">
    <location>
        <position position="300"/>
    </location>
    <ligand>
        <name>K(+)</name>
        <dbReference type="ChEBI" id="CHEBI:29103"/>
    </ligand>
</feature>
<evidence type="ECO:0000256" key="7">
    <source>
        <dbReference type="ARBA" id="ARBA00022958"/>
    </source>
</evidence>
<keyword evidence="9" id="KW-0963">Cytoplasm</keyword>
<dbReference type="PANTHER" id="PTHR10584">
    <property type="entry name" value="SUGAR KINASE"/>
    <property type="match status" value="1"/>
</dbReference>
<evidence type="ECO:0000256" key="3">
    <source>
        <dbReference type="ARBA" id="ARBA00022741"/>
    </source>
</evidence>
<dbReference type="GO" id="GO:0004747">
    <property type="term" value="F:ribokinase activity"/>
    <property type="evidence" value="ECO:0007669"/>
    <property type="project" value="UniProtKB-UniRule"/>
</dbReference>
<keyword evidence="5 9" id="KW-0067">ATP-binding</keyword>
<dbReference type="InterPro" id="IPR011611">
    <property type="entry name" value="PfkB_dom"/>
</dbReference>
<comment type="function">
    <text evidence="9">Catalyzes the phosphorylation of ribose at O-5 in a reaction requiring ATP and magnesium. The resulting D-ribose-5-phosphate can then be used either for sythesis of nucleotides, histidine, and tryptophan, or as a component of the pentose phosphate pathway.</text>
</comment>
<dbReference type="CDD" id="cd01174">
    <property type="entry name" value="ribokinase"/>
    <property type="match status" value="1"/>
</dbReference>
<dbReference type="EMBL" id="JABCUS010000005">
    <property type="protein sequence ID" value="NMX02953.1"/>
    <property type="molecule type" value="Genomic_DNA"/>
</dbReference>
<comment type="cofactor">
    <cofactor evidence="9">
        <name>Mg(2+)</name>
        <dbReference type="ChEBI" id="CHEBI:18420"/>
    </cofactor>
    <text evidence="9">Requires a divalent cation, most likely magnesium in vivo, as an electrophilic catalyst to aid phosphoryl group transfer. It is the chelate of the metal and the nucleotide that is the actual substrate.</text>
</comment>
<dbReference type="UniPathway" id="UPA00916">
    <property type="reaction ID" value="UER00889"/>
</dbReference>
<feature type="binding site" evidence="9">
    <location>
        <position position="264"/>
    </location>
    <ligand>
        <name>K(+)</name>
        <dbReference type="ChEBI" id="CHEBI:29103"/>
    </ligand>
</feature>
<dbReference type="GO" id="GO:0046872">
    <property type="term" value="F:metal ion binding"/>
    <property type="evidence" value="ECO:0007669"/>
    <property type="project" value="UniProtKB-KW"/>
</dbReference>
<dbReference type="PANTHER" id="PTHR10584:SF166">
    <property type="entry name" value="RIBOKINASE"/>
    <property type="match status" value="1"/>
</dbReference>
<reference evidence="13 14" key="1">
    <citation type="submission" date="2018-06" db="EMBL/GenBank/DDBJ databases">
        <authorList>
            <consortium name="Pathogen Informatics"/>
            <person name="Doyle S."/>
        </authorList>
    </citation>
    <scope>NUCLEOTIDE SEQUENCE [LARGE SCALE GENOMIC DNA]</scope>
    <source>
        <strain evidence="13 14">NCTC11819</strain>
    </source>
</reference>
<dbReference type="SUPFAM" id="SSF53613">
    <property type="entry name" value="Ribokinase-like"/>
    <property type="match status" value="1"/>
</dbReference>
<comment type="subcellular location">
    <subcellularLocation>
        <location evidence="9">Cytoplasm</location>
    </subcellularLocation>
</comment>
<dbReference type="Pfam" id="PF00294">
    <property type="entry name" value="PfkB"/>
    <property type="match status" value="1"/>
</dbReference>
<evidence type="ECO:0000256" key="1">
    <source>
        <dbReference type="ARBA" id="ARBA00022679"/>
    </source>
</evidence>
<dbReference type="Proteomes" id="UP000255284">
    <property type="component" value="Unassembled WGS sequence"/>
</dbReference>
<keyword evidence="6 9" id="KW-0460">Magnesium</keyword>
<dbReference type="Proteomes" id="UP000582487">
    <property type="component" value="Unassembled WGS sequence"/>
</dbReference>
<feature type="binding site" evidence="9">
    <location>
        <position position="305"/>
    </location>
    <ligand>
        <name>K(+)</name>
        <dbReference type="ChEBI" id="CHEBI:29103"/>
    </ligand>
</feature>